<dbReference type="PROSITE" id="PS50887">
    <property type="entry name" value="GGDEF"/>
    <property type="match status" value="1"/>
</dbReference>
<dbReference type="NCBIfam" id="TIGR00229">
    <property type="entry name" value="sensory_box"/>
    <property type="match status" value="2"/>
</dbReference>
<evidence type="ECO:0000313" key="9">
    <source>
        <dbReference type="Proteomes" id="UP001219956"/>
    </source>
</evidence>
<dbReference type="NCBIfam" id="TIGR00254">
    <property type="entry name" value="GGDEF"/>
    <property type="match status" value="1"/>
</dbReference>
<dbReference type="Pfam" id="PF00989">
    <property type="entry name" value="PAS"/>
    <property type="match status" value="1"/>
</dbReference>
<sequence>MKSLRTRLALFCSLLIVVVVLFTSSLSYLEGKARVRSMQLQHLEDVVTRLSDDIDDRVRTRHVLLEQAAASLQLDGNNIRKHAPEILHGFRYLKGSFSSIMLFDAEGNVVADYPELPGRRGTSVLDRAYFAQTRDTLRSQISEPVRVAGDIKRSLIIFTSPILDEHGQFAGVLGGSLELFAPELFGDLRSIAIGGTGYININTRASRLTIFHPDRSRIMQASPDTSRDPVFGRALQGWDGSTESLAANGEPALMVYRNMKNVNWVVGGVFPLREAYEPISVMARNHMLIVLLATLLAFPVGWWGVHRLLGPLQALRGKVQAMAFGAEKSVKIQGSHELEMLAQTLTDVFGERERISEELAAREAFFRALNESSPLGIFVTDADGLLVYCNRATLALGGLAQREEDWLGRHWLDAVHPAQRDTIEPEWQALRHGDAAGFYQLCHLTGVRGVPIRVELRFTRLQQGSILRFLGVVHDVSDREEALLSMNAERERGMAILTSIADAVVLTNQLDEVSYINPPAQRLLGLNAEEAQGRSLALFVSLAYPDSGQAVSLATLAETRMAVPVELDLLSRDMRLQPVVLTLSVVQAAGSMHGYKICVLHDDSERRRRERKHRWEATHDALTNLLNRRGFLGALTVLLDNGEAMAQNNVVVMMDLDHFKQVNDSGGHQAGDQILQDIAAILQKRLRNTDVISRLGGDEFALILYNCTRDTAQGIMEAVRGDIARLRPQSNPDVCRVTASIGLTQVQPQDTRPHDIIQRADLRCYQAKEQGRNRVVATLGSQ</sequence>
<keyword evidence="4" id="KW-1133">Transmembrane helix</keyword>
<feature type="domain" description="PAS" evidence="6">
    <location>
        <begin position="362"/>
        <end position="403"/>
    </location>
</feature>
<keyword evidence="8" id="KW-0548">Nucleotidyltransferase</keyword>
<dbReference type="CDD" id="cd12914">
    <property type="entry name" value="PDC1_DGC_like"/>
    <property type="match status" value="1"/>
</dbReference>
<dbReference type="Pfam" id="PF00990">
    <property type="entry name" value="GGDEF"/>
    <property type="match status" value="1"/>
</dbReference>
<dbReference type="InterPro" id="IPR013767">
    <property type="entry name" value="PAS_fold"/>
</dbReference>
<keyword evidence="5" id="KW-0472">Membrane</keyword>
<dbReference type="SMART" id="SM00091">
    <property type="entry name" value="PAS"/>
    <property type="match status" value="2"/>
</dbReference>
<proteinExistence type="predicted"/>
<comment type="subcellular location">
    <subcellularLocation>
        <location evidence="1">Cell membrane</location>
        <topology evidence="1">Multi-pass membrane protein</topology>
    </subcellularLocation>
</comment>
<gene>
    <name evidence="8" type="ORF">PQU95_13425</name>
</gene>
<dbReference type="GO" id="GO:0052621">
    <property type="term" value="F:diguanylate cyclase activity"/>
    <property type="evidence" value="ECO:0007669"/>
    <property type="project" value="UniProtKB-EC"/>
</dbReference>
<evidence type="ECO:0000256" key="5">
    <source>
        <dbReference type="ARBA" id="ARBA00023136"/>
    </source>
</evidence>
<reference evidence="8 9" key="1">
    <citation type="submission" date="2023-01" db="EMBL/GenBank/DDBJ databases">
        <title>Novel species of the genus Vogesella isolated from rivers.</title>
        <authorList>
            <person name="Lu H."/>
        </authorList>
    </citation>
    <scope>NUCLEOTIDE SEQUENCE [LARGE SCALE GENOMIC DNA]</scope>
    <source>
        <strain evidence="8 9">DC21W</strain>
    </source>
</reference>
<dbReference type="Pfam" id="PF08448">
    <property type="entry name" value="PAS_4"/>
    <property type="match status" value="1"/>
</dbReference>
<dbReference type="EC" id="2.7.7.65" evidence="8"/>
<feature type="domain" description="PAS" evidence="6">
    <location>
        <begin position="489"/>
        <end position="547"/>
    </location>
</feature>
<evidence type="ECO:0000256" key="2">
    <source>
        <dbReference type="ARBA" id="ARBA00022475"/>
    </source>
</evidence>
<dbReference type="CDD" id="cd00130">
    <property type="entry name" value="PAS"/>
    <property type="match status" value="2"/>
</dbReference>
<evidence type="ECO:0000313" key="8">
    <source>
        <dbReference type="EMBL" id="MDC7718212.1"/>
    </source>
</evidence>
<dbReference type="InterPro" id="IPR013656">
    <property type="entry name" value="PAS_4"/>
</dbReference>
<keyword evidence="8" id="KW-0808">Transferase</keyword>
<dbReference type="InterPro" id="IPR000160">
    <property type="entry name" value="GGDEF_dom"/>
</dbReference>
<dbReference type="InterPro" id="IPR052155">
    <property type="entry name" value="Biofilm_reg_signaling"/>
</dbReference>
<dbReference type="InterPro" id="IPR043128">
    <property type="entry name" value="Rev_trsase/Diguanyl_cyclase"/>
</dbReference>
<dbReference type="InterPro" id="IPR029787">
    <property type="entry name" value="Nucleotide_cyclase"/>
</dbReference>
<dbReference type="EMBL" id="JAQQLF010000016">
    <property type="protein sequence ID" value="MDC7718212.1"/>
    <property type="molecule type" value="Genomic_DNA"/>
</dbReference>
<keyword evidence="3" id="KW-0812">Transmembrane</keyword>
<evidence type="ECO:0000259" key="6">
    <source>
        <dbReference type="PROSITE" id="PS50112"/>
    </source>
</evidence>
<dbReference type="SUPFAM" id="SSF55785">
    <property type="entry name" value="PYP-like sensor domain (PAS domain)"/>
    <property type="match status" value="2"/>
</dbReference>
<dbReference type="PROSITE" id="PS50112">
    <property type="entry name" value="PAS"/>
    <property type="match status" value="2"/>
</dbReference>
<keyword evidence="2" id="KW-1003">Cell membrane</keyword>
<dbReference type="CDD" id="cd01949">
    <property type="entry name" value="GGDEF"/>
    <property type="match status" value="1"/>
</dbReference>
<dbReference type="InterPro" id="IPR035965">
    <property type="entry name" value="PAS-like_dom_sf"/>
</dbReference>
<dbReference type="Pfam" id="PF02743">
    <property type="entry name" value="dCache_1"/>
    <property type="match status" value="1"/>
</dbReference>
<dbReference type="SMART" id="SM00267">
    <property type="entry name" value="GGDEF"/>
    <property type="match status" value="1"/>
</dbReference>
<protein>
    <submittedName>
        <fullName evidence="8">Diguanylate cyclase</fullName>
        <ecNumber evidence="8">2.7.7.65</ecNumber>
    </submittedName>
</protein>
<name>A0ABT5J062_9NEIS</name>
<evidence type="ECO:0000256" key="1">
    <source>
        <dbReference type="ARBA" id="ARBA00004651"/>
    </source>
</evidence>
<dbReference type="PANTHER" id="PTHR44757:SF4">
    <property type="entry name" value="DIGUANYLATE CYCLASE DGCE-RELATED"/>
    <property type="match status" value="1"/>
</dbReference>
<evidence type="ECO:0000256" key="4">
    <source>
        <dbReference type="ARBA" id="ARBA00022989"/>
    </source>
</evidence>
<dbReference type="PANTHER" id="PTHR44757">
    <property type="entry name" value="DIGUANYLATE CYCLASE DGCP"/>
    <property type="match status" value="1"/>
</dbReference>
<evidence type="ECO:0000259" key="7">
    <source>
        <dbReference type="PROSITE" id="PS50887"/>
    </source>
</evidence>
<feature type="domain" description="GGDEF" evidence="7">
    <location>
        <begin position="647"/>
        <end position="780"/>
    </location>
</feature>
<comment type="caution">
    <text evidence="8">The sequence shown here is derived from an EMBL/GenBank/DDBJ whole genome shotgun (WGS) entry which is preliminary data.</text>
</comment>
<dbReference type="InterPro" id="IPR033479">
    <property type="entry name" value="dCache_1"/>
</dbReference>
<dbReference type="InterPro" id="IPR000014">
    <property type="entry name" value="PAS"/>
</dbReference>
<dbReference type="RefSeq" id="WP_272752475.1">
    <property type="nucleotide sequence ID" value="NZ_JAQQLF010000016.1"/>
</dbReference>
<dbReference type="Proteomes" id="UP001219956">
    <property type="component" value="Unassembled WGS sequence"/>
</dbReference>
<keyword evidence="9" id="KW-1185">Reference proteome</keyword>
<evidence type="ECO:0000256" key="3">
    <source>
        <dbReference type="ARBA" id="ARBA00022692"/>
    </source>
</evidence>
<dbReference type="Gene3D" id="3.30.450.20">
    <property type="entry name" value="PAS domain"/>
    <property type="match status" value="3"/>
</dbReference>
<dbReference type="CDD" id="cd18774">
    <property type="entry name" value="PDC2_HK_sensor"/>
    <property type="match status" value="1"/>
</dbReference>
<dbReference type="SUPFAM" id="SSF55073">
    <property type="entry name" value="Nucleotide cyclase"/>
    <property type="match status" value="1"/>
</dbReference>
<organism evidence="8 9">
    <name type="scientific">Vogesella aquatica</name>
    <dbReference type="NCBI Taxonomy" id="2984206"/>
    <lineage>
        <taxon>Bacteria</taxon>
        <taxon>Pseudomonadati</taxon>
        <taxon>Pseudomonadota</taxon>
        <taxon>Betaproteobacteria</taxon>
        <taxon>Neisseriales</taxon>
        <taxon>Chromobacteriaceae</taxon>
        <taxon>Vogesella</taxon>
    </lineage>
</organism>
<accession>A0ABT5J062</accession>
<dbReference type="Gene3D" id="3.30.70.270">
    <property type="match status" value="1"/>
</dbReference>